<organism evidence="4 5">
    <name type="scientific">Mycobacterium branderi</name>
    <dbReference type="NCBI Taxonomy" id="43348"/>
    <lineage>
        <taxon>Bacteria</taxon>
        <taxon>Bacillati</taxon>
        <taxon>Actinomycetota</taxon>
        <taxon>Actinomycetes</taxon>
        <taxon>Mycobacteriales</taxon>
        <taxon>Mycobacteriaceae</taxon>
        <taxon>Mycobacterium</taxon>
    </lineage>
</organism>
<evidence type="ECO:0000313" key="5">
    <source>
        <dbReference type="Proteomes" id="UP000192441"/>
    </source>
</evidence>
<dbReference type="InterPro" id="IPR006016">
    <property type="entry name" value="UspA"/>
</dbReference>
<accession>A0A7I7W7C0</accession>
<dbReference type="Pfam" id="PF00582">
    <property type="entry name" value="Usp"/>
    <property type="match status" value="2"/>
</dbReference>
<evidence type="ECO:0000313" key="6">
    <source>
        <dbReference type="Proteomes" id="UP000467379"/>
    </source>
</evidence>
<dbReference type="Proteomes" id="UP000192441">
    <property type="component" value="Unassembled WGS sequence"/>
</dbReference>
<dbReference type="Gene3D" id="3.40.50.620">
    <property type="entry name" value="HUPs"/>
    <property type="match status" value="2"/>
</dbReference>
<evidence type="ECO:0000256" key="1">
    <source>
        <dbReference type="ARBA" id="ARBA00008791"/>
    </source>
</evidence>
<comment type="similarity">
    <text evidence="1">Belongs to the universal stress protein A family.</text>
</comment>
<name>A0A7I7W7C0_9MYCO</name>
<dbReference type="OrthoDB" id="3174546at2"/>
<feature type="domain" description="UspA" evidence="2">
    <location>
        <begin position="162"/>
        <end position="293"/>
    </location>
</feature>
<evidence type="ECO:0000259" key="2">
    <source>
        <dbReference type="Pfam" id="PF00582"/>
    </source>
</evidence>
<reference evidence="3" key="3">
    <citation type="submission" date="2020-02" db="EMBL/GenBank/DDBJ databases">
        <authorList>
            <person name="Matsumoto Y."/>
            <person name="Motooka D."/>
            <person name="Nakamura S."/>
        </authorList>
    </citation>
    <scope>NUCLEOTIDE SEQUENCE</scope>
    <source>
        <strain evidence="3">JCM 12687</strain>
    </source>
</reference>
<dbReference type="PRINTS" id="PR01438">
    <property type="entry name" value="UNVRSLSTRESS"/>
</dbReference>
<dbReference type="InterPro" id="IPR006015">
    <property type="entry name" value="Universal_stress_UspA"/>
</dbReference>
<dbReference type="Proteomes" id="UP000467379">
    <property type="component" value="Chromosome"/>
</dbReference>
<dbReference type="EMBL" id="AP022606">
    <property type="protein sequence ID" value="BBZ12772.1"/>
    <property type="molecule type" value="Genomic_DNA"/>
</dbReference>
<feature type="domain" description="UspA" evidence="2">
    <location>
        <begin position="8"/>
        <end position="148"/>
    </location>
</feature>
<dbReference type="GO" id="GO:0001666">
    <property type="term" value="P:response to hypoxia"/>
    <property type="evidence" value="ECO:0007669"/>
    <property type="project" value="UniProtKB-ARBA"/>
</dbReference>
<dbReference type="EMBL" id="MVHM01000011">
    <property type="protein sequence ID" value="ORA35724.1"/>
    <property type="molecule type" value="Genomic_DNA"/>
</dbReference>
<gene>
    <name evidence="3" type="primary">TB31.7</name>
    <name evidence="4" type="ORF">BST20_16770</name>
    <name evidence="3" type="ORF">MBRA_29670</name>
</gene>
<reference evidence="4 5" key="1">
    <citation type="submission" date="2016-12" db="EMBL/GenBank/DDBJ databases">
        <title>The new phylogeny of genus Mycobacterium.</title>
        <authorList>
            <person name="Tortoli E."/>
            <person name="Trovato A."/>
            <person name="Cirillo D.M."/>
        </authorList>
    </citation>
    <scope>NUCLEOTIDE SEQUENCE [LARGE SCALE GENOMIC DNA]</scope>
    <source>
        <strain evidence="4 5">DSM 44624</strain>
    </source>
</reference>
<dbReference type="SUPFAM" id="SSF52402">
    <property type="entry name" value="Adenine nucleotide alpha hydrolases-like"/>
    <property type="match status" value="2"/>
</dbReference>
<reference evidence="3 6" key="2">
    <citation type="journal article" date="2019" name="Emerg. Microbes Infect.">
        <title>Comprehensive subspecies identification of 175 nontuberculous mycobacteria species based on 7547 genomic profiles.</title>
        <authorList>
            <person name="Matsumoto Y."/>
            <person name="Kinjo T."/>
            <person name="Motooka D."/>
            <person name="Nabeya D."/>
            <person name="Jung N."/>
            <person name="Uechi K."/>
            <person name="Horii T."/>
            <person name="Iida T."/>
            <person name="Fujita J."/>
            <person name="Nakamura S."/>
        </authorList>
    </citation>
    <scope>NUCLEOTIDE SEQUENCE [LARGE SCALE GENOMIC DNA]</scope>
    <source>
        <strain evidence="3 6">JCM 12687</strain>
    </source>
</reference>
<dbReference type="InterPro" id="IPR014729">
    <property type="entry name" value="Rossmann-like_a/b/a_fold"/>
</dbReference>
<dbReference type="RefSeq" id="WP_083132531.1">
    <property type="nucleotide sequence ID" value="NZ_AP022606.1"/>
</dbReference>
<dbReference type="AlphaFoldDB" id="A0A7I7W7C0"/>
<dbReference type="FunFam" id="3.40.50.620:FF:000123">
    <property type="entry name" value="Universal stress protein family"/>
    <property type="match status" value="1"/>
</dbReference>
<dbReference type="CDD" id="cd23944">
    <property type="entry name" value="USP_Rv2623_repeat1"/>
    <property type="match status" value="1"/>
</dbReference>
<sequence>MSAPTSYSGILVGVDGSPASNCAVDWAARDAAMRNVPLTIVHAVKPLGVTLPKAPMPTAFARWQVERGQEVIDDAVKIAQQSSRSGGPVKIESGVLFAPIVPALVDLSKEAQLVVVGSRGRGAVARTLLGSVSSNLIQHAHSPVAIIHDEDPLMPHPAQAPVLVGIDGSRMSELATAIAFDEASWRGVELVALHVWSDVEVNDFPAIDWPAMKPQAEEILAERLAGWQERYPDVTVRRLVECDHPIYHLIKQSESAQLTVVGSHGWGAFAGMLLGSVSAALAHSARMPVIVAREA</sequence>
<dbReference type="PANTHER" id="PTHR46268">
    <property type="entry name" value="STRESS RESPONSE PROTEIN NHAX"/>
    <property type="match status" value="1"/>
</dbReference>
<evidence type="ECO:0000313" key="3">
    <source>
        <dbReference type="EMBL" id="BBZ12772.1"/>
    </source>
</evidence>
<evidence type="ECO:0000313" key="4">
    <source>
        <dbReference type="EMBL" id="ORA35724.1"/>
    </source>
</evidence>
<dbReference type="PANTHER" id="PTHR46268:SF6">
    <property type="entry name" value="UNIVERSAL STRESS PROTEIN UP12"/>
    <property type="match status" value="1"/>
</dbReference>
<proteinExistence type="inferred from homology"/>
<keyword evidence="6" id="KW-1185">Reference proteome</keyword>
<protein>
    <submittedName>
        <fullName evidence="3 4">Universal stress protein</fullName>
    </submittedName>
</protein>